<accession>A0A7I8L3V9</accession>
<sequence length="484" mass="53723">MQRSRRALLQKRAALESSNSGRNRLDKVSLSLILLSWGFIFLLCSLISQGNSHRVVGKLMRQDQEQDDPRIHSFQDNSEDYRPSGEGNDSAVRSERSSLVVPPGLDEFFKSGAIAGKEGRTAGGGGGEGGGLVHRLEPSGREYNYASAAKGAKVLACNKEAKGAANILEDDKDRYLRNPCSAEKFVVVELSEETLVDSVEMANFEHYSSSVRDFQLRSSLVYPTDSWEELGSFTAANVKQAQRFALREPKWARYLRLDLQSHHGAEFYCTLSVFEVYGVDAVERLLEDLISSPEPVSPTGDPPPPLPLSPPADRQIRADDPEAALKILMQKVRRLDVGFPVLERYLEELNGRYGRMFVALDDRVAGSESLLRRINAEVEALRHSRDDLGDGIKKLHSWNLLVSQRLEMMARDHAEEMERRGDAAVFVSLLFGGAAFFRLLADGLLSVVCRARRTSRYGESRGSSSTWAAALLLSTSVVVLVYLL</sequence>
<dbReference type="Proteomes" id="UP000663760">
    <property type="component" value="Chromosome 11"/>
</dbReference>
<proteinExistence type="predicted"/>
<evidence type="ECO:0000256" key="2">
    <source>
        <dbReference type="ARBA" id="ARBA00022692"/>
    </source>
</evidence>
<keyword evidence="2 6" id="KW-0812">Transmembrane</keyword>
<feature type="compositionally biased region" description="Pro residues" evidence="5">
    <location>
        <begin position="300"/>
        <end position="310"/>
    </location>
</feature>
<dbReference type="Pfam" id="PF07738">
    <property type="entry name" value="Sad1_UNC"/>
    <property type="match status" value="1"/>
</dbReference>
<dbReference type="GO" id="GO:0012505">
    <property type="term" value="C:endomembrane system"/>
    <property type="evidence" value="ECO:0007669"/>
    <property type="project" value="UniProtKB-SubCell"/>
</dbReference>
<evidence type="ECO:0000256" key="5">
    <source>
        <dbReference type="SAM" id="MobiDB-lite"/>
    </source>
</evidence>
<dbReference type="InterPro" id="IPR012919">
    <property type="entry name" value="SUN_dom"/>
</dbReference>
<evidence type="ECO:0000313" key="8">
    <source>
        <dbReference type="EMBL" id="CAA7404590.1"/>
    </source>
</evidence>
<feature type="compositionally biased region" description="Basic and acidic residues" evidence="5">
    <location>
        <begin position="60"/>
        <end position="83"/>
    </location>
</feature>
<gene>
    <name evidence="8" type="ORF">SI8410_11015268</name>
</gene>
<dbReference type="PANTHER" id="PTHR12953:SF0">
    <property type="entry name" value="SUN DOMAIN-CONTAINING OSSIFICATION FACTOR"/>
    <property type="match status" value="1"/>
</dbReference>
<name>A0A7I8L3V9_SPIIN</name>
<evidence type="ECO:0000259" key="7">
    <source>
        <dbReference type="PROSITE" id="PS51469"/>
    </source>
</evidence>
<dbReference type="Gene3D" id="2.60.120.260">
    <property type="entry name" value="Galactose-binding domain-like"/>
    <property type="match status" value="1"/>
</dbReference>
<feature type="transmembrane region" description="Helical" evidence="6">
    <location>
        <begin position="466"/>
        <end position="483"/>
    </location>
</feature>
<feature type="region of interest" description="Disordered" evidence="5">
    <location>
        <begin position="60"/>
        <end position="97"/>
    </location>
</feature>
<dbReference type="EMBL" id="LR746274">
    <property type="protein sequence ID" value="CAA7404590.1"/>
    <property type="molecule type" value="Genomic_DNA"/>
</dbReference>
<dbReference type="GO" id="GO:0034975">
    <property type="term" value="P:protein folding in endoplasmic reticulum"/>
    <property type="evidence" value="ECO:0007669"/>
    <property type="project" value="TreeGrafter"/>
</dbReference>
<comment type="subcellular location">
    <subcellularLocation>
        <location evidence="1">Endomembrane system</location>
    </subcellularLocation>
</comment>
<dbReference type="OrthoDB" id="266334at2759"/>
<feature type="transmembrane region" description="Helical" evidence="6">
    <location>
        <begin position="423"/>
        <end position="445"/>
    </location>
</feature>
<dbReference type="GO" id="GO:0016020">
    <property type="term" value="C:membrane"/>
    <property type="evidence" value="ECO:0007669"/>
    <property type="project" value="InterPro"/>
</dbReference>
<dbReference type="PROSITE" id="PS51469">
    <property type="entry name" value="SUN"/>
    <property type="match status" value="1"/>
</dbReference>
<evidence type="ECO:0000256" key="3">
    <source>
        <dbReference type="ARBA" id="ARBA00022989"/>
    </source>
</evidence>
<feature type="transmembrane region" description="Helical" evidence="6">
    <location>
        <begin position="28"/>
        <end position="48"/>
    </location>
</feature>
<feature type="region of interest" description="Disordered" evidence="5">
    <location>
        <begin position="291"/>
        <end position="315"/>
    </location>
</feature>
<keyword evidence="9" id="KW-1185">Reference proteome</keyword>
<dbReference type="InterPro" id="IPR045120">
    <property type="entry name" value="Suco/Slp1-like"/>
</dbReference>
<reference evidence="8" key="1">
    <citation type="submission" date="2020-02" db="EMBL/GenBank/DDBJ databases">
        <authorList>
            <person name="Scholz U."/>
            <person name="Mascher M."/>
            <person name="Fiebig A."/>
        </authorList>
    </citation>
    <scope>NUCLEOTIDE SEQUENCE</scope>
</reference>
<protein>
    <recommendedName>
        <fullName evidence="7">SUN domain-containing protein</fullName>
    </recommendedName>
</protein>
<feature type="domain" description="SUN" evidence="7">
    <location>
        <begin position="118"/>
        <end position="281"/>
    </location>
</feature>
<dbReference type="SUPFAM" id="SSF49785">
    <property type="entry name" value="Galactose-binding domain-like"/>
    <property type="match status" value="1"/>
</dbReference>
<dbReference type="GO" id="GO:0005737">
    <property type="term" value="C:cytoplasm"/>
    <property type="evidence" value="ECO:0007669"/>
    <property type="project" value="TreeGrafter"/>
</dbReference>
<organism evidence="8 9">
    <name type="scientific">Spirodela intermedia</name>
    <name type="common">Intermediate duckweed</name>
    <dbReference type="NCBI Taxonomy" id="51605"/>
    <lineage>
        <taxon>Eukaryota</taxon>
        <taxon>Viridiplantae</taxon>
        <taxon>Streptophyta</taxon>
        <taxon>Embryophyta</taxon>
        <taxon>Tracheophyta</taxon>
        <taxon>Spermatophyta</taxon>
        <taxon>Magnoliopsida</taxon>
        <taxon>Liliopsida</taxon>
        <taxon>Araceae</taxon>
        <taxon>Lemnoideae</taxon>
        <taxon>Spirodela</taxon>
    </lineage>
</organism>
<keyword evidence="4 6" id="KW-0472">Membrane</keyword>
<evidence type="ECO:0000256" key="4">
    <source>
        <dbReference type="ARBA" id="ARBA00023136"/>
    </source>
</evidence>
<dbReference type="PANTHER" id="PTHR12953">
    <property type="entry name" value="MEMBRANE PROTEIN CH1 RELATED"/>
    <property type="match status" value="1"/>
</dbReference>
<evidence type="ECO:0000256" key="1">
    <source>
        <dbReference type="ARBA" id="ARBA00004308"/>
    </source>
</evidence>
<evidence type="ECO:0000256" key="6">
    <source>
        <dbReference type="SAM" id="Phobius"/>
    </source>
</evidence>
<keyword evidence="3 6" id="KW-1133">Transmembrane helix</keyword>
<evidence type="ECO:0000313" key="9">
    <source>
        <dbReference type="Proteomes" id="UP000663760"/>
    </source>
</evidence>
<dbReference type="InterPro" id="IPR008979">
    <property type="entry name" value="Galactose-bd-like_sf"/>
</dbReference>
<dbReference type="AlphaFoldDB" id="A0A7I8L3V9"/>